<gene>
    <name evidence="3" type="ORF">C5Y96_08010</name>
</gene>
<keyword evidence="1" id="KW-0697">Rotamase</keyword>
<comment type="caution">
    <text evidence="3">The sequence shown here is derived from an EMBL/GenBank/DDBJ whole genome shotgun (WGS) entry which is preliminary data.</text>
</comment>
<evidence type="ECO:0000313" key="3">
    <source>
        <dbReference type="EMBL" id="PQO37093.1"/>
    </source>
</evidence>
<dbReference type="Gene3D" id="1.10.4030.10">
    <property type="entry name" value="Porin chaperone SurA, peptide-binding domain"/>
    <property type="match status" value="1"/>
</dbReference>
<dbReference type="InterPro" id="IPR000297">
    <property type="entry name" value="PPIase_PpiC"/>
</dbReference>
<dbReference type="PANTHER" id="PTHR47245:SF2">
    <property type="entry name" value="PEPTIDYL-PROLYL CIS-TRANS ISOMERASE HP_0175-RELATED"/>
    <property type="match status" value="1"/>
</dbReference>
<proteinExistence type="predicted"/>
<dbReference type="InterPro" id="IPR050245">
    <property type="entry name" value="PrsA_foldase"/>
</dbReference>
<accession>A0A2S8FY59</accession>
<dbReference type="PANTHER" id="PTHR47245">
    <property type="entry name" value="PEPTIDYLPROLYL ISOMERASE"/>
    <property type="match status" value="1"/>
</dbReference>
<dbReference type="OrthoDB" id="14196at2"/>
<dbReference type="PROSITE" id="PS50198">
    <property type="entry name" value="PPIC_PPIASE_2"/>
    <property type="match status" value="1"/>
</dbReference>
<dbReference type="RefSeq" id="WP_105351741.1">
    <property type="nucleotide sequence ID" value="NZ_PUIA01000017.1"/>
</dbReference>
<organism evidence="3 4">
    <name type="scientific">Blastopirellula marina</name>
    <dbReference type="NCBI Taxonomy" id="124"/>
    <lineage>
        <taxon>Bacteria</taxon>
        <taxon>Pseudomonadati</taxon>
        <taxon>Planctomycetota</taxon>
        <taxon>Planctomycetia</taxon>
        <taxon>Pirellulales</taxon>
        <taxon>Pirellulaceae</taxon>
        <taxon>Blastopirellula</taxon>
    </lineage>
</organism>
<evidence type="ECO:0000256" key="1">
    <source>
        <dbReference type="PROSITE-ProRule" id="PRU00278"/>
    </source>
</evidence>
<feature type="domain" description="PpiC" evidence="2">
    <location>
        <begin position="190"/>
        <end position="293"/>
    </location>
</feature>
<keyword evidence="1" id="KW-0413">Isomerase</keyword>
<dbReference type="Proteomes" id="UP000240009">
    <property type="component" value="Unassembled WGS sequence"/>
</dbReference>
<dbReference type="GO" id="GO:0003755">
    <property type="term" value="F:peptidyl-prolyl cis-trans isomerase activity"/>
    <property type="evidence" value="ECO:0007669"/>
    <property type="project" value="UniProtKB-KW"/>
</dbReference>
<dbReference type="InterPro" id="IPR027304">
    <property type="entry name" value="Trigger_fact/SurA_dom_sf"/>
</dbReference>
<dbReference type="SUPFAM" id="SSF54534">
    <property type="entry name" value="FKBP-like"/>
    <property type="match status" value="1"/>
</dbReference>
<dbReference type="EMBL" id="PUIA01000017">
    <property type="protein sequence ID" value="PQO37093.1"/>
    <property type="molecule type" value="Genomic_DNA"/>
</dbReference>
<reference evidence="3 4" key="1">
    <citation type="submission" date="2018-02" db="EMBL/GenBank/DDBJ databases">
        <title>Comparative genomes isolates from brazilian mangrove.</title>
        <authorList>
            <person name="Araujo J.E."/>
            <person name="Taketani R.G."/>
            <person name="Silva M.C.P."/>
            <person name="Loureco M.V."/>
            <person name="Andreote F.D."/>
        </authorList>
    </citation>
    <scope>NUCLEOTIDE SEQUENCE [LARGE SCALE GENOMIC DNA]</scope>
    <source>
        <strain evidence="3 4">HEX-2 MGV</strain>
    </source>
</reference>
<name>A0A2S8FY59_9BACT</name>
<evidence type="ECO:0000313" key="4">
    <source>
        <dbReference type="Proteomes" id="UP000240009"/>
    </source>
</evidence>
<dbReference type="Gene3D" id="3.10.50.40">
    <property type="match status" value="1"/>
</dbReference>
<dbReference type="Pfam" id="PF00639">
    <property type="entry name" value="Rotamase"/>
    <property type="match status" value="1"/>
</dbReference>
<dbReference type="InterPro" id="IPR046357">
    <property type="entry name" value="PPIase_dom_sf"/>
</dbReference>
<evidence type="ECO:0000259" key="2">
    <source>
        <dbReference type="PROSITE" id="PS50198"/>
    </source>
</evidence>
<dbReference type="SUPFAM" id="SSF109998">
    <property type="entry name" value="Triger factor/SurA peptide-binding domain-like"/>
    <property type="match status" value="1"/>
</dbReference>
<protein>
    <recommendedName>
        <fullName evidence="2">PpiC domain-containing protein</fullName>
    </recommendedName>
</protein>
<dbReference type="AlphaFoldDB" id="A0A2S8FY59"/>
<sequence length="356" mass="40737">MSSKPWIGSPTFILVMICLIVLPEAANEWSLSSDLESTLGPYLPEETLIHPATGAMVVASVDDVPIYDVEIERYLQRLNVFDDLPEASLQVYRSTVMSQLVRRQVILSYLQTTEFRASEQEIDLAVSEVKQSLAARGQSLDEFLATGKVDQAMLRRNLAWKIAWMRYLESYLTEANLRRYYERNYERFDGTTRRVSQVYFGNPEDFEKFDWDVAFREAVFLRDRIQQGEISFEDAVKQYSQAPSAADGGDMGWIQHSGPLDPRIHEATFARPVGELVGPIQTKFGIHLMKILEEKRGETKWEDMVDNIRAAAAAYLFAHVADRHISDSNVYYFGEEEGSEIDPAFVRRFSDEFIAP</sequence>